<reference evidence="3" key="1">
    <citation type="submission" date="2016-10" db="EMBL/GenBank/DDBJ databases">
        <authorList>
            <person name="Varghese N."/>
            <person name="Submissions S."/>
        </authorList>
    </citation>
    <scope>NUCLEOTIDE SEQUENCE [LARGE SCALE GENOMIC DNA]</scope>
    <source>
        <strain evidence="3">NLAE-zl-G277</strain>
    </source>
</reference>
<dbReference type="InterPro" id="IPR001466">
    <property type="entry name" value="Beta-lactam-related"/>
</dbReference>
<dbReference type="AlphaFoldDB" id="A0A1I0FMU7"/>
<dbReference type="STRING" id="460384.SAMN05216313_10956"/>
<dbReference type="EMBL" id="FOIM01000009">
    <property type="protein sequence ID" value="SET59458.1"/>
    <property type="molecule type" value="Genomic_DNA"/>
</dbReference>
<evidence type="ECO:0000313" key="2">
    <source>
        <dbReference type="EMBL" id="SET59458.1"/>
    </source>
</evidence>
<dbReference type="PANTHER" id="PTHR46825:SF9">
    <property type="entry name" value="BETA-LACTAMASE-RELATED DOMAIN-CONTAINING PROTEIN"/>
    <property type="match status" value="1"/>
</dbReference>
<feature type="domain" description="Beta-lactamase-related" evidence="1">
    <location>
        <begin position="16"/>
        <end position="331"/>
    </location>
</feature>
<sequence>MNQNLEENVRQILSRWTEGLCPGGQVLIRKGGETFYEGCFGYGNLENRIPITPESIFHIASISKQFTVLSVLLLQEDGLLSVDDDIRRYVGDLIRFEEPVTLRQMFNNVSGIRDQWELLFMRGIKINDSIDMEDVNETIRLQKSLNFPPQEGYLYSNTGFHLLSVIVERLSGMSFPQFVRERIFKPLHMDNTLVRGSYSQIIPGLAYSYQDDGTGTYYYNPLNYSLYGPTSVNTCARDLIKILNEYRNPSLFSPETVKTVLTAAVLKDGSEIEYCGGMMTHVWNGLKVYEHGGADAAYRAQLLWIPEKELEVVLLSNTTTYMASVAAKKLAALALGLEPDSNATDVQNACPACPGLFVTALPDDPVVMEITEQDGAFYMKREYGPAPLIPQENGSYRIGSLDEYLVFHGDTLEHRLPTRTAALRRAQQTAPVDCPLRPGDYYQDETLCMLKISQEGEGLVISHPRYGTTPLYFTADQRGIFGFGPDFVMYVTPCQGGISLDGYRARHMVCRAL</sequence>
<name>A0A1I0FMU7_9FIRM</name>
<dbReference type="InterPro" id="IPR050491">
    <property type="entry name" value="AmpC-like"/>
</dbReference>
<evidence type="ECO:0000313" key="3">
    <source>
        <dbReference type="Proteomes" id="UP000198508"/>
    </source>
</evidence>
<dbReference type="SUPFAM" id="SSF56601">
    <property type="entry name" value="beta-lactamase/transpeptidase-like"/>
    <property type="match status" value="1"/>
</dbReference>
<dbReference type="RefSeq" id="WP_092363102.1">
    <property type="nucleotide sequence ID" value="NZ_FOIM01000009.1"/>
</dbReference>
<keyword evidence="3" id="KW-1185">Reference proteome</keyword>
<dbReference type="PANTHER" id="PTHR46825">
    <property type="entry name" value="D-ALANYL-D-ALANINE-CARBOXYPEPTIDASE/ENDOPEPTIDASE AMPH"/>
    <property type="match status" value="1"/>
</dbReference>
<dbReference type="Gene3D" id="3.40.710.10">
    <property type="entry name" value="DD-peptidase/beta-lactamase superfamily"/>
    <property type="match status" value="1"/>
</dbReference>
<protein>
    <submittedName>
        <fullName evidence="2">CubicO group peptidase, beta-lactamase class C family</fullName>
    </submittedName>
</protein>
<gene>
    <name evidence="2" type="ORF">SAMN05216313_10956</name>
</gene>
<proteinExistence type="predicted"/>
<organism evidence="2 3">
    <name type="scientific">Enterocloster lavalensis</name>
    <dbReference type="NCBI Taxonomy" id="460384"/>
    <lineage>
        <taxon>Bacteria</taxon>
        <taxon>Bacillati</taxon>
        <taxon>Bacillota</taxon>
        <taxon>Clostridia</taxon>
        <taxon>Lachnospirales</taxon>
        <taxon>Lachnospiraceae</taxon>
        <taxon>Enterocloster</taxon>
    </lineage>
</organism>
<dbReference type="Pfam" id="PF00144">
    <property type="entry name" value="Beta-lactamase"/>
    <property type="match status" value="1"/>
</dbReference>
<dbReference type="Proteomes" id="UP000198508">
    <property type="component" value="Unassembled WGS sequence"/>
</dbReference>
<dbReference type="InterPro" id="IPR012338">
    <property type="entry name" value="Beta-lactam/transpept-like"/>
</dbReference>
<accession>A0A1I0FMU7</accession>
<evidence type="ECO:0000259" key="1">
    <source>
        <dbReference type="Pfam" id="PF00144"/>
    </source>
</evidence>